<dbReference type="RefSeq" id="WP_144838342.1">
    <property type="nucleotide sequence ID" value="NZ_JBHTKI010000022.1"/>
</dbReference>
<evidence type="ECO:0000259" key="1">
    <source>
        <dbReference type="PROSITE" id="PS51462"/>
    </source>
</evidence>
<keyword evidence="2" id="KW-0378">Hydrolase</keyword>
<gene>
    <name evidence="2" type="ORF">ACFQ1X_13855</name>
</gene>
<comment type="caution">
    <text evidence="2">The sequence shown here is derived from an EMBL/GenBank/DDBJ whole genome shotgun (WGS) entry which is preliminary data.</text>
</comment>
<dbReference type="CDD" id="cd04688">
    <property type="entry name" value="NUDIX_Hydrolase"/>
    <property type="match status" value="1"/>
</dbReference>
<sequence length="140" mass="16190">MTPRANTLGIIYRDNHILLEENRAKHSTGTGLYYRPIGGTIELGEKSSETLQREFYEELAADIEVRRYITCLENIYEIEGKIGHEITQIYEVGFKDSALYQRDSFQVVEGDRITYAKWMDLNDLFDGKKVLYPAGLIDFL</sequence>
<accession>A0ABW3LD23</accession>
<dbReference type="PROSITE" id="PS51462">
    <property type="entry name" value="NUDIX"/>
    <property type="match status" value="1"/>
</dbReference>
<organism evidence="2 3">
    <name type="scientific">Metaplanococcus flavidus</name>
    <dbReference type="NCBI Taxonomy" id="569883"/>
    <lineage>
        <taxon>Bacteria</taxon>
        <taxon>Bacillati</taxon>
        <taxon>Bacillota</taxon>
        <taxon>Bacilli</taxon>
        <taxon>Bacillales</taxon>
        <taxon>Caryophanaceae</taxon>
        <taxon>Metaplanococcus</taxon>
    </lineage>
</organism>
<dbReference type="Gene3D" id="3.90.79.10">
    <property type="entry name" value="Nucleoside Triphosphate Pyrophosphohydrolase"/>
    <property type="match status" value="1"/>
</dbReference>
<feature type="domain" description="Nudix hydrolase" evidence="1">
    <location>
        <begin position="2"/>
        <end position="140"/>
    </location>
</feature>
<keyword evidence="3" id="KW-1185">Reference proteome</keyword>
<dbReference type="Proteomes" id="UP001597109">
    <property type="component" value="Unassembled WGS sequence"/>
</dbReference>
<name>A0ABW3LD23_9BACL</name>
<dbReference type="SUPFAM" id="SSF55811">
    <property type="entry name" value="Nudix"/>
    <property type="match status" value="1"/>
</dbReference>
<dbReference type="InterPro" id="IPR015797">
    <property type="entry name" value="NUDIX_hydrolase-like_dom_sf"/>
</dbReference>
<reference evidence="3" key="1">
    <citation type="journal article" date="2019" name="Int. J. Syst. Evol. Microbiol.">
        <title>The Global Catalogue of Microorganisms (GCM) 10K type strain sequencing project: providing services to taxonomists for standard genome sequencing and annotation.</title>
        <authorList>
            <consortium name="The Broad Institute Genomics Platform"/>
            <consortium name="The Broad Institute Genome Sequencing Center for Infectious Disease"/>
            <person name="Wu L."/>
            <person name="Ma J."/>
        </authorList>
    </citation>
    <scope>NUCLEOTIDE SEQUENCE [LARGE SCALE GENOMIC DNA]</scope>
    <source>
        <strain evidence="3">CCUG 56756</strain>
    </source>
</reference>
<dbReference type="Pfam" id="PF00293">
    <property type="entry name" value="NUDIX"/>
    <property type="match status" value="1"/>
</dbReference>
<evidence type="ECO:0000313" key="3">
    <source>
        <dbReference type="Proteomes" id="UP001597109"/>
    </source>
</evidence>
<dbReference type="GO" id="GO:0016787">
    <property type="term" value="F:hydrolase activity"/>
    <property type="evidence" value="ECO:0007669"/>
    <property type="project" value="UniProtKB-KW"/>
</dbReference>
<dbReference type="EMBL" id="JBHTKI010000022">
    <property type="protein sequence ID" value="MFD1032520.1"/>
    <property type="molecule type" value="Genomic_DNA"/>
</dbReference>
<dbReference type="InterPro" id="IPR000086">
    <property type="entry name" value="NUDIX_hydrolase_dom"/>
</dbReference>
<proteinExistence type="predicted"/>
<protein>
    <submittedName>
        <fullName evidence="2">NUDIX hydrolase</fullName>
    </submittedName>
</protein>
<evidence type="ECO:0000313" key="2">
    <source>
        <dbReference type="EMBL" id="MFD1032520.1"/>
    </source>
</evidence>